<dbReference type="Proteomes" id="UP001144256">
    <property type="component" value="Unassembled WGS sequence"/>
</dbReference>
<feature type="transmembrane region" description="Helical" evidence="9">
    <location>
        <begin position="18"/>
        <end position="38"/>
    </location>
</feature>
<reference evidence="10" key="1">
    <citation type="submission" date="2022-06" db="EMBL/GenBank/DDBJ databases">
        <title>Vallitalea longa sp. nov., an anaerobic bacterium isolated from marine sediment.</title>
        <authorList>
            <person name="Hirano S."/>
            <person name="Terahara T."/>
            <person name="Mori K."/>
            <person name="Hamada M."/>
            <person name="Matsumoto R."/>
            <person name="Kobayashi T."/>
        </authorList>
    </citation>
    <scope>NUCLEOTIDE SEQUENCE</scope>
    <source>
        <strain evidence="10">SH18-1</strain>
    </source>
</reference>
<comment type="subcellular location">
    <subcellularLocation>
        <location evidence="1 8">Cell membrane</location>
        <topology evidence="1 8">Multi-pass membrane protein</topology>
    </subcellularLocation>
</comment>
<organism evidence="10 11">
    <name type="scientific">Vallitalea longa</name>
    <dbReference type="NCBI Taxonomy" id="2936439"/>
    <lineage>
        <taxon>Bacteria</taxon>
        <taxon>Bacillati</taxon>
        <taxon>Bacillota</taxon>
        <taxon>Clostridia</taxon>
        <taxon>Lachnospirales</taxon>
        <taxon>Vallitaleaceae</taxon>
        <taxon>Vallitalea</taxon>
    </lineage>
</organism>
<dbReference type="InterPro" id="IPR006043">
    <property type="entry name" value="NCS2"/>
</dbReference>
<feature type="transmembrane region" description="Helical" evidence="9">
    <location>
        <begin position="202"/>
        <end position="222"/>
    </location>
</feature>
<dbReference type="GO" id="GO:0005886">
    <property type="term" value="C:plasma membrane"/>
    <property type="evidence" value="ECO:0007669"/>
    <property type="project" value="UniProtKB-SubCell"/>
</dbReference>
<feature type="transmembrane region" description="Helical" evidence="9">
    <location>
        <begin position="58"/>
        <end position="76"/>
    </location>
</feature>
<dbReference type="Pfam" id="PF00860">
    <property type="entry name" value="Xan_ur_permease"/>
    <property type="match status" value="1"/>
</dbReference>
<keyword evidence="6 8" id="KW-1133">Transmembrane helix</keyword>
<evidence type="ECO:0000256" key="3">
    <source>
        <dbReference type="ARBA" id="ARBA00022448"/>
    </source>
</evidence>
<evidence type="ECO:0000256" key="2">
    <source>
        <dbReference type="ARBA" id="ARBA00005697"/>
    </source>
</evidence>
<evidence type="ECO:0000256" key="1">
    <source>
        <dbReference type="ARBA" id="ARBA00004651"/>
    </source>
</evidence>
<dbReference type="PANTHER" id="PTHR43337:SF1">
    <property type="entry name" value="XANTHINE_URACIL PERMEASE C887.17-RELATED"/>
    <property type="match status" value="1"/>
</dbReference>
<feature type="transmembrane region" description="Helical" evidence="9">
    <location>
        <begin position="175"/>
        <end position="195"/>
    </location>
</feature>
<dbReference type="InterPro" id="IPR045018">
    <property type="entry name" value="Azg-like"/>
</dbReference>
<evidence type="ECO:0000256" key="8">
    <source>
        <dbReference type="PIRNR" id="PIRNR005353"/>
    </source>
</evidence>
<dbReference type="PIRSF" id="PIRSF005353">
    <property type="entry name" value="PbuG"/>
    <property type="match status" value="1"/>
</dbReference>
<feature type="transmembrane region" description="Helical" evidence="9">
    <location>
        <begin position="107"/>
        <end position="127"/>
    </location>
</feature>
<gene>
    <name evidence="10" type="ORF">SH1V18_34600</name>
</gene>
<feature type="transmembrane region" description="Helical" evidence="9">
    <location>
        <begin position="428"/>
        <end position="445"/>
    </location>
</feature>
<evidence type="ECO:0000313" key="11">
    <source>
        <dbReference type="Proteomes" id="UP001144256"/>
    </source>
</evidence>
<keyword evidence="7 8" id="KW-0472">Membrane</keyword>
<keyword evidence="5 8" id="KW-0812">Transmembrane</keyword>
<dbReference type="AlphaFoldDB" id="A0A9W5YED0"/>
<feature type="transmembrane region" description="Helical" evidence="9">
    <location>
        <begin position="395"/>
        <end position="422"/>
    </location>
</feature>
<evidence type="ECO:0000256" key="5">
    <source>
        <dbReference type="ARBA" id="ARBA00022692"/>
    </source>
</evidence>
<comment type="caution">
    <text evidence="10">The sequence shown here is derived from an EMBL/GenBank/DDBJ whole genome shotgun (WGS) entry which is preliminary data.</text>
</comment>
<accession>A0A9W5YED0</accession>
<dbReference type="PANTHER" id="PTHR43337">
    <property type="entry name" value="XANTHINE/URACIL PERMEASE C887.17-RELATED"/>
    <property type="match status" value="1"/>
</dbReference>
<keyword evidence="3 8" id="KW-0813">Transport</keyword>
<evidence type="ECO:0000256" key="7">
    <source>
        <dbReference type="ARBA" id="ARBA00023136"/>
    </source>
</evidence>
<feature type="transmembrane region" description="Helical" evidence="9">
    <location>
        <begin position="83"/>
        <end position="101"/>
    </location>
</feature>
<evidence type="ECO:0000256" key="6">
    <source>
        <dbReference type="ARBA" id="ARBA00022989"/>
    </source>
</evidence>
<feature type="transmembrane region" description="Helical" evidence="9">
    <location>
        <begin position="139"/>
        <end position="163"/>
    </location>
</feature>
<evidence type="ECO:0000256" key="9">
    <source>
        <dbReference type="SAM" id="Phobius"/>
    </source>
</evidence>
<dbReference type="EMBL" id="BRLB01000013">
    <property type="protein sequence ID" value="GKX30980.1"/>
    <property type="molecule type" value="Genomic_DNA"/>
</dbReference>
<keyword evidence="4 8" id="KW-1003">Cell membrane</keyword>
<dbReference type="RefSeq" id="WP_281817582.1">
    <property type="nucleotide sequence ID" value="NZ_BRLB01000013.1"/>
</dbReference>
<dbReference type="InterPro" id="IPR026033">
    <property type="entry name" value="Azg-like_bact_archaea"/>
</dbReference>
<feature type="transmembrane region" description="Helical" evidence="9">
    <location>
        <begin position="341"/>
        <end position="374"/>
    </location>
</feature>
<feature type="transmembrane region" description="Helical" evidence="9">
    <location>
        <begin position="299"/>
        <end position="321"/>
    </location>
</feature>
<proteinExistence type="inferred from homology"/>
<comment type="similarity">
    <text evidence="2 8">Belongs to the nucleobase:cation symporter-2 (NCS2) (TC 2.A.40) family. Azg-like subfamily.</text>
</comment>
<keyword evidence="11" id="KW-1185">Reference proteome</keyword>
<name>A0A9W5YED0_9FIRM</name>
<sequence>MEKFFKLKENNTNVKTEIFAGITTFMTMAYILIVNPNILSGLQTAEGFQATGMDKGAVFTATALAAVIGTLIMALVANYPFALAPGMGLNAFFAYTVVLGYKHDWRIALAAVLIEGIIFIILTFVNVREALFNAIPMNLKYAVSAGIGLFIAFIGLQNAGIVIGDPATLVKIGTMTEPTVILAVIGLIVTAILVAKRVKGSILLGILITWVIGMLAQAIGIFNPAISVIPTDIFSKPPSLEPIAFQFDFSILGTFEFWIIVFSFLFVDLFDTLGTLIGVSSKAGYLDKEGKLPRIKHALFADSVATVAGACLGTSTTTTYVESASGVADGGRTGLTSLTTAVLFALALFFSPLLLTVPSFATAPALIVVGFYMLESIAKVDFTDFTQAIPAFLAVLVMPLTYSISEGIVFGVVSYTIINLVVNKGKKVHPLMYVLTILFILKYIFL</sequence>
<evidence type="ECO:0000313" key="10">
    <source>
        <dbReference type="EMBL" id="GKX30980.1"/>
    </source>
</evidence>
<feature type="transmembrane region" description="Helical" evidence="9">
    <location>
        <begin position="257"/>
        <end position="279"/>
    </location>
</feature>
<protein>
    <submittedName>
        <fullName evidence="10">Xanthine/uracil permease</fullName>
    </submittedName>
</protein>
<evidence type="ECO:0000256" key="4">
    <source>
        <dbReference type="ARBA" id="ARBA00022475"/>
    </source>
</evidence>
<dbReference type="GO" id="GO:0005345">
    <property type="term" value="F:purine nucleobase transmembrane transporter activity"/>
    <property type="evidence" value="ECO:0007669"/>
    <property type="project" value="TreeGrafter"/>
</dbReference>